<dbReference type="Proteomes" id="UP000250043">
    <property type="component" value="Unassembled WGS sequence"/>
</dbReference>
<dbReference type="OrthoDB" id="5429442at2759"/>
<accession>A0A8E2AQQ9</accession>
<organism evidence="1 2">
    <name type="scientific">Obba rivulosa</name>
    <dbReference type="NCBI Taxonomy" id="1052685"/>
    <lineage>
        <taxon>Eukaryota</taxon>
        <taxon>Fungi</taxon>
        <taxon>Dikarya</taxon>
        <taxon>Basidiomycota</taxon>
        <taxon>Agaricomycotina</taxon>
        <taxon>Agaricomycetes</taxon>
        <taxon>Polyporales</taxon>
        <taxon>Gelatoporiaceae</taxon>
        <taxon>Obba</taxon>
    </lineage>
</organism>
<proteinExistence type="predicted"/>
<sequence length="1073" mass="121859">MCVGENNAPQAVHYINSQLSALYDNALSCIRDHGNAQRYEEQYRYAHALAGFDYGRFRGELIDHEEMMFHAEFAKPHLEFICNHDVILRFKITKGRYYLDHSKLVYVSDKHRVQYLSDIDIAFRIPFESRKLNGRDSKIGNGANQIRFVILDLQKAQLHTLQPDAHTGRDALVFYLTKYLELLQNAGSHVLFSLPDFDDDDLQVKINYSLMGSKVQQHTELHGISVDKINAYLSSIWLKAAMQASQSANKTPHWQAYCLAEFKTAWTAREENAIHFHVKLGAPRIHAICSREAVLYFNIKDISFFNGLLDIDEPRRYSKWTIALLVRLIPESESDGRITRCKLDVSSASIHWKLCKFAGISLHDAETHALAEQVVEFFRTEYLEILESLEYHVVYKEIESVFSFTGEGDSEIDGGAYYHSIGEDDAEGDNASALVSRKVVTWKDIIAKTTMHGFDQVIALSQASIDSHFASLWSSYAAKSGHYASLLAQWKHGEFFSATLKPMTVRLLSNNRALISIYLEGGHSHPLKDRDYEPSAGEKYGFENWRLAFEVDLKACKHEDLEVSDSWLSKFSESEIFKQHGNLKDRYIRHIYLDFSNAEFVHEFSRFDGLSHNEDDSPIEKVQAAVHYIQEHYFTELMQAGLHVLYTIPVWTLREHIPTHALTSILFHVYSKITVTRQNCAHVAPALEPVLVILGMTGHRSLPALRLEFSSAWVSRINKGVSYGTLAISRQIFMDRFLELFSDINRHTTIVPVFNGVESDKWQLQLTTWAKHQFRKHSKCNWKLRSERDGFVKYAWEHRDVWRYEHEASAGDIVNGVYSVTSVTKNYMEFPTTFRNRTLEIKLSGENQLELTFDGTKSVKSWSTKSSAKWDAGLDVATEHGGVKVHVHGSKVPQYEAAEVEGDAAATIYNFCENPEKLLKNHLPHEIDLGLMIHELKAFEGSWRTFYAGTQAFTLANPVFNSQGDLLFELSLHGYQMVPTLSTSRPGTLTPGGAIAGLPRKSSSFFSKLKDAVFDEVAHLTGSEGFANGNGKAANGGLYEARAETALERHESKYSYEETRAETFGSSAQVLQV</sequence>
<evidence type="ECO:0000313" key="2">
    <source>
        <dbReference type="Proteomes" id="UP000250043"/>
    </source>
</evidence>
<dbReference type="AlphaFoldDB" id="A0A8E2AQQ9"/>
<reference evidence="1 2" key="1">
    <citation type="submission" date="2016-07" db="EMBL/GenBank/DDBJ databases">
        <title>Draft genome of the white-rot fungus Obba rivulosa 3A-2.</title>
        <authorList>
            <consortium name="DOE Joint Genome Institute"/>
            <person name="Miettinen O."/>
            <person name="Riley R."/>
            <person name="Acob R."/>
            <person name="Barry K."/>
            <person name="Cullen D."/>
            <person name="De Vries R."/>
            <person name="Hainaut M."/>
            <person name="Hatakka A."/>
            <person name="Henrissat B."/>
            <person name="Hilden K."/>
            <person name="Kuo R."/>
            <person name="Labutti K."/>
            <person name="Lipzen A."/>
            <person name="Makela M.R."/>
            <person name="Sandor L."/>
            <person name="Spatafora J.W."/>
            <person name="Grigoriev I.V."/>
            <person name="Hibbett D.S."/>
        </authorList>
    </citation>
    <scope>NUCLEOTIDE SEQUENCE [LARGE SCALE GENOMIC DNA]</scope>
    <source>
        <strain evidence="1 2">3A-2</strain>
    </source>
</reference>
<protein>
    <submittedName>
        <fullName evidence="1">Uncharacterized protein</fullName>
    </submittedName>
</protein>
<evidence type="ECO:0000313" key="1">
    <source>
        <dbReference type="EMBL" id="OCH88643.1"/>
    </source>
</evidence>
<gene>
    <name evidence="1" type="ORF">OBBRIDRAFT_70654</name>
</gene>
<name>A0A8E2AQQ9_9APHY</name>
<dbReference type="EMBL" id="KV722447">
    <property type="protein sequence ID" value="OCH88643.1"/>
    <property type="molecule type" value="Genomic_DNA"/>
</dbReference>
<keyword evidence="2" id="KW-1185">Reference proteome</keyword>